<dbReference type="Proteomes" id="UP000623172">
    <property type="component" value="Unassembled WGS sequence"/>
</dbReference>
<evidence type="ECO:0000313" key="3">
    <source>
        <dbReference type="EMBL" id="MBC8531848.1"/>
    </source>
</evidence>
<dbReference type="Gene3D" id="3.40.50.2020">
    <property type="match status" value="1"/>
</dbReference>
<name>A0A926D506_9FIRM</name>
<evidence type="ECO:0000259" key="2">
    <source>
        <dbReference type="Pfam" id="PF00156"/>
    </source>
</evidence>
<feature type="domain" description="Phosphoribosyltransferase" evidence="2">
    <location>
        <begin position="74"/>
        <end position="214"/>
    </location>
</feature>
<dbReference type="AlphaFoldDB" id="A0A926D506"/>
<dbReference type="Pfam" id="PF00156">
    <property type="entry name" value="Pribosyltran"/>
    <property type="match status" value="1"/>
</dbReference>
<protein>
    <submittedName>
        <fullName evidence="3">ComF family protein</fullName>
    </submittedName>
</protein>
<comment type="caution">
    <text evidence="3">The sequence shown here is derived from an EMBL/GenBank/DDBJ whole genome shotgun (WGS) entry which is preliminary data.</text>
</comment>
<dbReference type="InterPro" id="IPR000836">
    <property type="entry name" value="PRTase_dom"/>
</dbReference>
<proteinExistence type="inferred from homology"/>
<gene>
    <name evidence="3" type="ORF">H8696_08310</name>
</gene>
<dbReference type="PANTHER" id="PTHR47505:SF1">
    <property type="entry name" value="DNA UTILIZATION PROTEIN YHGH"/>
    <property type="match status" value="1"/>
</dbReference>
<dbReference type="SUPFAM" id="SSF53271">
    <property type="entry name" value="PRTase-like"/>
    <property type="match status" value="1"/>
</dbReference>
<dbReference type="RefSeq" id="WP_249316546.1">
    <property type="nucleotide sequence ID" value="NZ_JACRSR010000003.1"/>
</dbReference>
<accession>A0A926D506</accession>
<dbReference type="CDD" id="cd06223">
    <property type="entry name" value="PRTases_typeI"/>
    <property type="match status" value="1"/>
</dbReference>
<dbReference type="InterPro" id="IPR051910">
    <property type="entry name" value="ComF/GntX_DNA_util-trans"/>
</dbReference>
<dbReference type="EMBL" id="JACRSR010000003">
    <property type="protein sequence ID" value="MBC8531848.1"/>
    <property type="molecule type" value="Genomic_DNA"/>
</dbReference>
<organism evidence="3 4">
    <name type="scientific">Gehongia tenuis</name>
    <dbReference type="NCBI Taxonomy" id="2763655"/>
    <lineage>
        <taxon>Bacteria</taxon>
        <taxon>Bacillati</taxon>
        <taxon>Bacillota</taxon>
        <taxon>Clostridia</taxon>
        <taxon>Christensenellales</taxon>
        <taxon>Christensenellaceae</taxon>
        <taxon>Gehongia</taxon>
    </lineage>
</organism>
<evidence type="ECO:0000256" key="1">
    <source>
        <dbReference type="ARBA" id="ARBA00008007"/>
    </source>
</evidence>
<keyword evidence="4" id="KW-1185">Reference proteome</keyword>
<sequence>MKDWLMNFIRELFTTRDNCALCGRHTLELGKHGLCMACEESLPRLDDDSMAAFHYEDAAAKLIRDFKYGEKLWIADILAGYMADRVRELDGKADVIVPVPLHSSRLRQRGFNQALKLAEGLGRELSIPVVDGLVRLRKTKTQTKLNHLEREANVRGAFKVKDEISFDGMTVMLVDDVVTTGSTLKACGEEILKAGADEVIWVTAARTSEEKKEKE</sequence>
<comment type="similarity">
    <text evidence="1">Belongs to the ComF/GntX family.</text>
</comment>
<evidence type="ECO:0000313" key="4">
    <source>
        <dbReference type="Proteomes" id="UP000623172"/>
    </source>
</evidence>
<dbReference type="PANTHER" id="PTHR47505">
    <property type="entry name" value="DNA UTILIZATION PROTEIN YHGH"/>
    <property type="match status" value="1"/>
</dbReference>
<reference evidence="3" key="1">
    <citation type="submission" date="2020-08" db="EMBL/GenBank/DDBJ databases">
        <title>Genome public.</title>
        <authorList>
            <person name="Liu C."/>
            <person name="Sun Q."/>
        </authorList>
    </citation>
    <scope>NUCLEOTIDE SEQUENCE</scope>
    <source>
        <strain evidence="3">NSJ-53</strain>
    </source>
</reference>
<dbReference type="InterPro" id="IPR029057">
    <property type="entry name" value="PRTase-like"/>
</dbReference>